<protein>
    <submittedName>
        <fullName evidence="1">Uncharacterized protein</fullName>
    </submittedName>
</protein>
<organism evidence="1">
    <name type="scientific">Siphoviridae sp. ctXZx16</name>
    <dbReference type="NCBI Taxonomy" id="2826371"/>
    <lineage>
        <taxon>Viruses</taxon>
        <taxon>Duplodnaviria</taxon>
        <taxon>Heunggongvirae</taxon>
        <taxon>Uroviricota</taxon>
        <taxon>Caudoviricetes</taxon>
    </lineage>
</organism>
<name>A0A8S5MKW1_9CAUD</name>
<reference evidence="1" key="1">
    <citation type="journal article" date="2021" name="Proc. Natl. Acad. Sci. U.S.A.">
        <title>A Catalog of Tens of Thousands of Viruses from Human Metagenomes Reveals Hidden Associations with Chronic Diseases.</title>
        <authorList>
            <person name="Tisza M.J."/>
            <person name="Buck C.B."/>
        </authorList>
    </citation>
    <scope>NUCLEOTIDE SEQUENCE</scope>
    <source>
        <strain evidence="1">CtXZx16</strain>
    </source>
</reference>
<dbReference type="EMBL" id="BK014925">
    <property type="protein sequence ID" value="DAD82969.1"/>
    <property type="molecule type" value="Genomic_DNA"/>
</dbReference>
<sequence>MKKYLVICYAVHEKEIASHDIFDNEDDAYAFLEKDAQNTYEEEVNNADDGDKDLIDLTISDDGTAYLSSYDGEYEWTWEVVEVKWGLYYAD</sequence>
<accession>A0A8S5MKW1</accession>
<proteinExistence type="predicted"/>
<evidence type="ECO:0000313" key="1">
    <source>
        <dbReference type="EMBL" id="DAD82969.1"/>
    </source>
</evidence>